<protein>
    <submittedName>
        <fullName evidence="6">FAD-dependent pyridine nucleotide-disulfide oxidoreductase</fullName>
    </submittedName>
</protein>
<dbReference type="InterPro" id="IPR016156">
    <property type="entry name" value="FAD/NAD-linked_Rdtase_dimer_sf"/>
</dbReference>
<accession>K1TYL1</accession>
<dbReference type="GO" id="GO:0016491">
    <property type="term" value="F:oxidoreductase activity"/>
    <property type="evidence" value="ECO:0007669"/>
    <property type="project" value="InterPro"/>
</dbReference>
<feature type="domain" description="FAD/NAD(P)-binding" evidence="4">
    <location>
        <begin position="2"/>
        <end position="73"/>
    </location>
</feature>
<gene>
    <name evidence="6" type="ORF">LEA_05461</name>
</gene>
<dbReference type="InterPro" id="IPR041575">
    <property type="entry name" value="Rubredoxin_C"/>
</dbReference>
<feature type="domain" description="NADH-rubredoxin oxidoreductase C-terminal" evidence="5">
    <location>
        <begin position="92"/>
        <end position="157"/>
    </location>
</feature>
<evidence type="ECO:0000256" key="2">
    <source>
        <dbReference type="ARBA" id="ARBA00022630"/>
    </source>
</evidence>
<dbReference type="Pfam" id="PF07992">
    <property type="entry name" value="Pyr_redox_2"/>
    <property type="match status" value="1"/>
</dbReference>
<dbReference type="InterPro" id="IPR036188">
    <property type="entry name" value="FAD/NAD-bd_sf"/>
</dbReference>
<dbReference type="Gene3D" id="3.50.50.60">
    <property type="entry name" value="FAD/NAD(P)-binding domain"/>
    <property type="match status" value="1"/>
</dbReference>
<dbReference type="PANTHER" id="PTHR43429">
    <property type="entry name" value="PYRIDINE NUCLEOTIDE-DISULFIDE OXIDOREDUCTASE DOMAIN-CONTAINING"/>
    <property type="match status" value="1"/>
</dbReference>
<evidence type="ECO:0000259" key="5">
    <source>
        <dbReference type="Pfam" id="PF18267"/>
    </source>
</evidence>
<evidence type="ECO:0000256" key="1">
    <source>
        <dbReference type="ARBA" id="ARBA00001974"/>
    </source>
</evidence>
<comment type="cofactor">
    <cofactor evidence="1">
        <name>FAD</name>
        <dbReference type="ChEBI" id="CHEBI:57692"/>
    </cofactor>
</comment>
<sequence>MDFDILVIAVGVRPNTELVSDAGGKVEKGIITDLHQQTTIDNVYAAGDCTVSHDCSSNTDRILALLPNAFMQGEVAGKNMAGEETLYLNAIPMNAIGFYGLHIITAGSYDGDEDITEDADKEIYKKLVFKDGLLKGFILMGDVARAGIYTSMIKEQIPLTEVDLDLLRDKPQMMMFGKARREEKLAGKKH</sequence>
<dbReference type="SUPFAM" id="SSF51905">
    <property type="entry name" value="FAD/NAD(P)-binding domain"/>
    <property type="match status" value="1"/>
</dbReference>
<proteinExistence type="predicted"/>
<dbReference type="PANTHER" id="PTHR43429:SF3">
    <property type="entry name" value="NITRITE REDUCTASE [NAD(P)H]"/>
    <property type="match status" value="1"/>
</dbReference>
<reference evidence="6" key="1">
    <citation type="journal article" date="2013" name="Environ. Microbiol.">
        <title>Microbiota from the distal guts of lean and obese adolescents exhibit partial functional redundancy besides clear differences in community structure.</title>
        <authorList>
            <person name="Ferrer M."/>
            <person name="Ruiz A."/>
            <person name="Lanza F."/>
            <person name="Haange S.B."/>
            <person name="Oberbach A."/>
            <person name="Till H."/>
            <person name="Bargiela R."/>
            <person name="Campoy C."/>
            <person name="Segura M.T."/>
            <person name="Richter M."/>
            <person name="von Bergen M."/>
            <person name="Seifert J."/>
            <person name="Suarez A."/>
        </authorList>
    </citation>
    <scope>NUCLEOTIDE SEQUENCE</scope>
</reference>
<dbReference type="InterPro" id="IPR050260">
    <property type="entry name" value="FAD-bd_OxRdtase"/>
</dbReference>
<dbReference type="InterPro" id="IPR023753">
    <property type="entry name" value="FAD/NAD-binding_dom"/>
</dbReference>
<comment type="caution">
    <text evidence="6">The sequence shown here is derived from an EMBL/GenBank/DDBJ whole genome shotgun (WGS) entry which is preliminary data.</text>
</comment>
<evidence type="ECO:0000313" key="6">
    <source>
        <dbReference type="EMBL" id="EKC74993.1"/>
    </source>
</evidence>
<keyword evidence="2" id="KW-0285">Flavoprotein</keyword>
<dbReference type="EMBL" id="AJWY01003557">
    <property type="protein sequence ID" value="EKC74993.1"/>
    <property type="molecule type" value="Genomic_DNA"/>
</dbReference>
<organism evidence="6">
    <name type="scientific">human gut metagenome</name>
    <dbReference type="NCBI Taxonomy" id="408170"/>
    <lineage>
        <taxon>unclassified sequences</taxon>
        <taxon>metagenomes</taxon>
        <taxon>organismal metagenomes</taxon>
    </lineage>
</organism>
<dbReference type="PRINTS" id="PR00368">
    <property type="entry name" value="FADPNR"/>
</dbReference>
<dbReference type="Pfam" id="PF18267">
    <property type="entry name" value="Rubredoxin_C"/>
    <property type="match status" value="1"/>
</dbReference>
<keyword evidence="3" id="KW-0274">FAD</keyword>
<evidence type="ECO:0000259" key="4">
    <source>
        <dbReference type="Pfam" id="PF07992"/>
    </source>
</evidence>
<dbReference type="Gene3D" id="3.30.390.30">
    <property type="match status" value="1"/>
</dbReference>
<dbReference type="AlphaFoldDB" id="K1TYL1"/>
<name>K1TYL1_9ZZZZ</name>
<evidence type="ECO:0000256" key="3">
    <source>
        <dbReference type="ARBA" id="ARBA00022827"/>
    </source>
</evidence>